<comment type="caution">
    <text evidence="4">The sequence shown here is derived from an EMBL/GenBank/DDBJ whole genome shotgun (WGS) entry which is preliminary data.</text>
</comment>
<sequence length="213" mass="24499">MGCQDYIRQGSNQDIVSCVSISVMLVLNRKFSRSSNFGLDIKMGPSKPVFENYRAFSPLRLKIELSVQKNEATFVVNASWLLKDHTKRLKTELEKRFFKARSLLPVIEWLKEDILQFLKLFKKNQLTYATPETDDWQSHYIAHRDPLTIHMLFEGMADKVALLEGSELVKAGTFDCPICYDHKSSMAAVIFPQCKHHFCRGCVSQDLSLKMDS</sequence>
<evidence type="ECO:0000256" key="3">
    <source>
        <dbReference type="ARBA" id="ARBA00022833"/>
    </source>
</evidence>
<accession>A0A1D1W241</accession>
<protein>
    <recommendedName>
        <fullName evidence="6">RING-type domain-containing protein</fullName>
    </recommendedName>
</protein>
<organism evidence="4 5">
    <name type="scientific">Ramazzottius varieornatus</name>
    <name type="common">Water bear</name>
    <name type="synonym">Tardigrade</name>
    <dbReference type="NCBI Taxonomy" id="947166"/>
    <lineage>
        <taxon>Eukaryota</taxon>
        <taxon>Metazoa</taxon>
        <taxon>Ecdysozoa</taxon>
        <taxon>Tardigrada</taxon>
        <taxon>Eutardigrada</taxon>
        <taxon>Parachela</taxon>
        <taxon>Hypsibioidea</taxon>
        <taxon>Ramazzottiidae</taxon>
        <taxon>Ramazzottius</taxon>
    </lineage>
</organism>
<evidence type="ECO:0000313" key="4">
    <source>
        <dbReference type="EMBL" id="GAV04969.1"/>
    </source>
</evidence>
<gene>
    <name evidence="4" type="primary">RvY_15166-1</name>
    <name evidence="4" type="synonym">RvY_15166.1</name>
    <name evidence="4" type="ORF">RvY_15166</name>
</gene>
<dbReference type="AlphaFoldDB" id="A0A1D1W241"/>
<dbReference type="EMBL" id="BDGG01000011">
    <property type="protein sequence ID" value="GAV04969.1"/>
    <property type="molecule type" value="Genomic_DNA"/>
</dbReference>
<keyword evidence="3" id="KW-0862">Zinc</keyword>
<dbReference type="Proteomes" id="UP000186922">
    <property type="component" value="Unassembled WGS sequence"/>
</dbReference>
<name>A0A1D1W241_RAMVA</name>
<reference evidence="4 5" key="1">
    <citation type="journal article" date="2016" name="Nat. Commun.">
        <title>Extremotolerant tardigrade genome and improved radiotolerance of human cultured cells by tardigrade-unique protein.</title>
        <authorList>
            <person name="Hashimoto T."/>
            <person name="Horikawa D.D."/>
            <person name="Saito Y."/>
            <person name="Kuwahara H."/>
            <person name="Kozuka-Hata H."/>
            <person name="Shin-I T."/>
            <person name="Minakuchi Y."/>
            <person name="Ohishi K."/>
            <person name="Motoyama A."/>
            <person name="Aizu T."/>
            <person name="Enomoto A."/>
            <person name="Kondo K."/>
            <person name="Tanaka S."/>
            <person name="Hara Y."/>
            <person name="Koshikawa S."/>
            <person name="Sagara H."/>
            <person name="Miura T."/>
            <person name="Yokobori S."/>
            <person name="Miyagawa K."/>
            <person name="Suzuki Y."/>
            <person name="Kubo T."/>
            <person name="Oyama M."/>
            <person name="Kohara Y."/>
            <person name="Fujiyama A."/>
            <person name="Arakawa K."/>
            <person name="Katayama T."/>
            <person name="Toyoda A."/>
            <person name="Kunieda T."/>
        </authorList>
    </citation>
    <scope>NUCLEOTIDE SEQUENCE [LARGE SCALE GENOMIC DNA]</scope>
    <source>
        <strain evidence="4 5">YOKOZUNA-1</strain>
    </source>
</reference>
<evidence type="ECO:0008006" key="6">
    <source>
        <dbReference type="Google" id="ProtNLM"/>
    </source>
</evidence>
<proteinExistence type="predicted"/>
<keyword evidence="1" id="KW-0479">Metal-binding</keyword>
<dbReference type="InterPro" id="IPR017907">
    <property type="entry name" value="Znf_RING_CS"/>
</dbReference>
<dbReference type="SUPFAM" id="SSF57850">
    <property type="entry name" value="RING/U-box"/>
    <property type="match status" value="1"/>
</dbReference>
<keyword evidence="5" id="KW-1185">Reference proteome</keyword>
<dbReference type="PROSITE" id="PS00518">
    <property type="entry name" value="ZF_RING_1"/>
    <property type="match status" value="1"/>
</dbReference>
<evidence type="ECO:0000256" key="1">
    <source>
        <dbReference type="ARBA" id="ARBA00022723"/>
    </source>
</evidence>
<dbReference type="GO" id="GO:0008270">
    <property type="term" value="F:zinc ion binding"/>
    <property type="evidence" value="ECO:0007669"/>
    <property type="project" value="UniProtKB-KW"/>
</dbReference>
<evidence type="ECO:0000256" key="2">
    <source>
        <dbReference type="ARBA" id="ARBA00022771"/>
    </source>
</evidence>
<dbReference type="InterPro" id="IPR013083">
    <property type="entry name" value="Znf_RING/FYVE/PHD"/>
</dbReference>
<keyword evidence="2" id="KW-0863">Zinc-finger</keyword>
<evidence type="ECO:0000313" key="5">
    <source>
        <dbReference type="Proteomes" id="UP000186922"/>
    </source>
</evidence>
<dbReference type="Gene3D" id="3.30.40.10">
    <property type="entry name" value="Zinc/RING finger domain, C3HC4 (zinc finger)"/>
    <property type="match status" value="1"/>
</dbReference>